<dbReference type="PANTHER" id="PTHR37809:SF1">
    <property type="entry name" value="RIBOSOMAL PROTEIN S12 METHYLTHIOTRANSFERASE ACCESSORY FACTOR YCAO"/>
    <property type="match status" value="1"/>
</dbReference>
<comment type="caution">
    <text evidence="3">The sequence shown here is derived from an EMBL/GenBank/DDBJ whole genome shotgun (WGS) entry which is preliminary data.</text>
</comment>
<evidence type="ECO:0000256" key="1">
    <source>
        <dbReference type="SAM" id="MobiDB-lite"/>
    </source>
</evidence>
<dbReference type="InterPro" id="IPR022291">
    <property type="entry name" value="Bacteriocin_synth_cyclodeHase"/>
</dbReference>
<dbReference type="InterPro" id="IPR003776">
    <property type="entry name" value="YcaO-like_dom"/>
</dbReference>
<gene>
    <name evidence="3" type="ORF">GCM10007147_35860</name>
</gene>
<dbReference type="NCBIfam" id="TIGR03882">
    <property type="entry name" value="cyclo_dehyd_2"/>
    <property type="match status" value="1"/>
</dbReference>
<accession>A0A918XI55</accession>
<keyword evidence="4" id="KW-1185">Reference proteome</keyword>
<feature type="domain" description="YcaO" evidence="2">
    <location>
        <begin position="274"/>
        <end position="663"/>
    </location>
</feature>
<feature type="region of interest" description="Disordered" evidence="1">
    <location>
        <begin position="1"/>
        <end position="21"/>
    </location>
</feature>
<evidence type="ECO:0000313" key="4">
    <source>
        <dbReference type="Proteomes" id="UP000654947"/>
    </source>
</evidence>
<dbReference type="Gene3D" id="3.30.40.250">
    <property type="match status" value="1"/>
</dbReference>
<dbReference type="PROSITE" id="PS51664">
    <property type="entry name" value="YCAO"/>
    <property type="match status" value="1"/>
</dbReference>
<sequence>MSRAVQRGGAHTPPERVDDPLERSRKFLEEALRPEAVSFGPGTRITVGLLGERDLLWDPDERWWAEMDAGQTCLPVLLYDTSVLVGPVVGHGSTRAPGCAVCLARRWQQLRPDEDRDALEHGSRMGAPRESPFITGFGIDTVRAVIASSTSDALRGAADVQGNRYVRRVDLTDLSVRRHPLLADAHCPLCGGMPDEDAQSAELAMAARPETAPGSSRTHAVSEYTISEEALANPVCGALAARGIMRLGNTTTAPTVGYVSVRGSGYLHPSFWGGHADTYAASLRLGLLEGMERQSGLLPRNRRPAVRGSYRELADEALDPRELGTYDDRFYEHNPGFQRFSEDTPLTWVRAYSLGRQRPVLVPEVSVYYHGNGDDKKIVQECSNGCATGGSPEEAALHGLLERIERDAFLLAWYGQLPTTEIDADSWRSRPLRWLIRRLALYGYRARFFDARPAFDVPVVVAVAERVDGGPGTLCFGASAAPDPEAAAEAALRETAYEVPHAAGYAAHSRQRLLSMAADFTRIRELADHPRLYGLPEMRTHADHFLGPRGADRETVPAEQVYEEWYRKRPHTGDLTDDLRYCRDELARAGFDTLVVDQTSPEQRRSGVHTVCVLTPGLLPIDFGWDRQRALLMPRIGRVARAHGWEPQRVREALSAAVPHPFP</sequence>
<organism evidence="3 4">
    <name type="scientific">Nocardiopsis kunsanensis</name>
    <dbReference type="NCBI Taxonomy" id="141693"/>
    <lineage>
        <taxon>Bacteria</taxon>
        <taxon>Bacillati</taxon>
        <taxon>Actinomycetota</taxon>
        <taxon>Actinomycetes</taxon>
        <taxon>Streptosporangiales</taxon>
        <taxon>Nocardiopsidaceae</taxon>
        <taxon>Nocardiopsis</taxon>
    </lineage>
</organism>
<proteinExistence type="predicted"/>
<evidence type="ECO:0000259" key="2">
    <source>
        <dbReference type="PROSITE" id="PS51664"/>
    </source>
</evidence>
<dbReference type="PANTHER" id="PTHR37809">
    <property type="entry name" value="RIBOSOMAL PROTEIN S12 METHYLTHIOTRANSFERASE ACCESSORY FACTOR YCAO"/>
    <property type="match status" value="1"/>
</dbReference>
<dbReference type="Proteomes" id="UP000654947">
    <property type="component" value="Unassembled WGS sequence"/>
</dbReference>
<dbReference type="Gene3D" id="3.30.160.660">
    <property type="match status" value="1"/>
</dbReference>
<dbReference type="AlphaFoldDB" id="A0A918XI55"/>
<protein>
    <recommendedName>
        <fullName evidence="2">YcaO domain-containing protein</fullName>
    </recommendedName>
</protein>
<dbReference type="RefSeq" id="WP_230480214.1">
    <property type="nucleotide sequence ID" value="NZ_BMXL01000023.1"/>
</dbReference>
<dbReference type="NCBIfam" id="TIGR03604">
    <property type="entry name" value="TOMM_cyclo_SagD"/>
    <property type="match status" value="1"/>
</dbReference>
<name>A0A918XI55_9ACTN</name>
<dbReference type="EMBL" id="BMXL01000023">
    <property type="protein sequence ID" value="GHD32354.1"/>
    <property type="molecule type" value="Genomic_DNA"/>
</dbReference>
<evidence type="ECO:0000313" key="3">
    <source>
        <dbReference type="EMBL" id="GHD32354.1"/>
    </source>
</evidence>
<dbReference type="Gene3D" id="3.40.50.720">
    <property type="entry name" value="NAD(P)-binding Rossmann-like Domain"/>
    <property type="match status" value="1"/>
</dbReference>
<dbReference type="Gene3D" id="3.30.1330.230">
    <property type="match status" value="1"/>
</dbReference>
<dbReference type="InterPro" id="IPR027624">
    <property type="entry name" value="TOMM_cyclo_SagD"/>
</dbReference>
<reference evidence="3 4" key="1">
    <citation type="journal article" date="2014" name="Int. J. Syst. Evol. Microbiol.">
        <title>Complete genome sequence of Corynebacterium casei LMG S-19264T (=DSM 44701T), isolated from a smear-ripened cheese.</title>
        <authorList>
            <consortium name="US DOE Joint Genome Institute (JGI-PGF)"/>
            <person name="Walter F."/>
            <person name="Albersmeier A."/>
            <person name="Kalinowski J."/>
            <person name="Ruckert C."/>
        </authorList>
    </citation>
    <scope>NUCLEOTIDE SEQUENCE [LARGE SCALE GENOMIC DNA]</scope>
    <source>
        <strain evidence="3 4">KCTC 19473</strain>
    </source>
</reference>
<dbReference type="Pfam" id="PF02624">
    <property type="entry name" value="YcaO"/>
    <property type="match status" value="1"/>
</dbReference>